<dbReference type="AlphaFoldDB" id="A0A2U2DLZ7"/>
<keyword evidence="3" id="KW-1003">Cell membrane</keyword>
<evidence type="ECO:0000256" key="6">
    <source>
        <dbReference type="ARBA" id="ARBA00022989"/>
    </source>
</evidence>
<feature type="transmembrane region" description="Helical" evidence="9">
    <location>
        <begin position="44"/>
        <end position="61"/>
    </location>
</feature>
<proteinExistence type="inferred from homology"/>
<keyword evidence="11" id="KW-1185">Reference proteome</keyword>
<accession>A0A2U2DLZ7</accession>
<dbReference type="RefSeq" id="WP_109460335.1">
    <property type="nucleotide sequence ID" value="NZ_QFBC01000011.1"/>
</dbReference>
<keyword evidence="6 9" id="KW-1133">Transmembrane helix</keyword>
<comment type="subcellular location">
    <subcellularLocation>
        <location evidence="1">Cell membrane</location>
        <topology evidence="1">Multi-pass membrane protein</topology>
    </subcellularLocation>
</comment>
<evidence type="ECO:0000256" key="7">
    <source>
        <dbReference type="ARBA" id="ARBA00023136"/>
    </source>
</evidence>
<dbReference type="Proteomes" id="UP000245252">
    <property type="component" value="Unassembled WGS sequence"/>
</dbReference>
<keyword evidence="7 9" id="KW-0472">Membrane</keyword>
<keyword evidence="2" id="KW-0813">Transport</keyword>
<feature type="transmembrane region" description="Helical" evidence="9">
    <location>
        <begin position="67"/>
        <end position="89"/>
    </location>
</feature>
<feature type="transmembrane region" description="Helical" evidence="9">
    <location>
        <begin position="150"/>
        <end position="167"/>
    </location>
</feature>
<name>A0A2U2DLZ7_9HYPH</name>
<feature type="transmembrane region" description="Helical" evidence="9">
    <location>
        <begin position="233"/>
        <end position="258"/>
    </location>
</feature>
<evidence type="ECO:0000256" key="3">
    <source>
        <dbReference type="ARBA" id="ARBA00022475"/>
    </source>
</evidence>
<reference evidence="10 11" key="1">
    <citation type="submission" date="2018-05" db="EMBL/GenBank/DDBJ databases">
        <title>The draft genome of strain NS-104.</title>
        <authorList>
            <person name="Hang P."/>
            <person name="Jiang J."/>
        </authorList>
    </citation>
    <scope>NUCLEOTIDE SEQUENCE [LARGE SCALE GENOMIC DNA]</scope>
    <source>
        <strain evidence="10 11">NS-104</strain>
    </source>
</reference>
<sequence length="294" mass="30711">MDFFILSFAVTNGLLLGGIYGGVALGLSLIFGVLRVVNFAHGSFLMLSLYISFWLWSIFGLDPYLSALINIPAMFMLGFAVQALIISPLIKRESALVVEPLSALLLTAGIFLVLDNAALMAFGPDVRAVQTSYYMPSLMLGGIPVNSQRLIGAVAAVIVAAALSWWLRTSHLGRSIRATAQNRDAAAMSGINVPFVYAVTFGIGCGILGLFGALMSTFIPISPSIGLSFGIKSFIVVVLGGLGSIPGCIIGGIVIGVFEAVASQFVTATSAAIGSLALFVLILIFRPAGIMGRA</sequence>
<evidence type="ECO:0000313" key="10">
    <source>
        <dbReference type="EMBL" id="PWE54311.1"/>
    </source>
</evidence>
<dbReference type="Pfam" id="PF02653">
    <property type="entry name" value="BPD_transp_2"/>
    <property type="match status" value="1"/>
</dbReference>
<feature type="transmembrane region" description="Helical" evidence="9">
    <location>
        <begin position="264"/>
        <end position="285"/>
    </location>
</feature>
<dbReference type="EMBL" id="QFBC01000011">
    <property type="protein sequence ID" value="PWE54311.1"/>
    <property type="molecule type" value="Genomic_DNA"/>
</dbReference>
<comment type="similarity">
    <text evidence="8">Belongs to the binding-protein-dependent transport system permease family. LivHM subfamily.</text>
</comment>
<feature type="transmembrane region" description="Helical" evidence="9">
    <location>
        <begin position="101"/>
        <end position="122"/>
    </location>
</feature>
<dbReference type="OrthoDB" id="9797267at2"/>
<evidence type="ECO:0000256" key="2">
    <source>
        <dbReference type="ARBA" id="ARBA00022448"/>
    </source>
</evidence>
<dbReference type="PANTHER" id="PTHR11795">
    <property type="entry name" value="BRANCHED-CHAIN AMINO ACID TRANSPORT SYSTEM PERMEASE PROTEIN LIVH"/>
    <property type="match status" value="1"/>
</dbReference>
<dbReference type="PANTHER" id="PTHR11795:SF445">
    <property type="entry name" value="AMINO ACID ABC TRANSPORTER PERMEASE PROTEIN"/>
    <property type="match status" value="1"/>
</dbReference>
<gene>
    <name evidence="10" type="ORF">DEM27_21675</name>
</gene>
<evidence type="ECO:0000313" key="11">
    <source>
        <dbReference type="Proteomes" id="UP000245252"/>
    </source>
</evidence>
<dbReference type="InterPro" id="IPR052157">
    <property type="entry name" value="BCAA_transport_permease"/>
</dbReference>
<feature type="transmembrane region" description="Helical" evidence="9">
    <location>
        <begin position="14"/>
        <end position="37"/>
    </location>
</feature>
<dbReference type="InterPro" id="IPR001851">
    <property type="entry name" value="ABC_transp_permease"/>
</dbReference>
<evidence type="ECO:0000256" key="4">
    <source>
        <dbReference type="ARBA" id="ARBA00022692"/>
    </source>
</evidence>
<protein>
    <submittedName>
        <fullName evidence="10">Branched-chain amino acid ABC transporter permease</fullName>
    </submittedName>
</protein>
<dbReference type="GO" id="GO:0005886">
    <property type="term" value="C:plasma membrane"/>
    <property type="evidence" value="ECO:0007669"/>
    <property type="project" value="UniProtKB-SubCell"/>
</dbReference>
<keyword evidence="5" id="KW-0029">Amino-acid transport</keyword>
<evidence type="ECO:0000256" key="9">
    <source>
        <dbReference type="SAM" id="Phobius"/>
    </source>
</evidence>
<organism evidence="10 11">
    <name type="scientific">Metarhizobium album</name>
    <dbReference type="NCBI Taxonomy" id="2182425"/>
    <lineage>
        <taxon>Bacteria</taxon>
        <taxon>Pseudomonadati</taxon>
        <taxon>Pseudomonadota</taxon>
        <taxon>Alphaproteobacteria</taxon>
        <taxon>Hyphomicrobiales</taxon>
        <taxon>Rhizobiaceae</taxon>
        <taxon>Metarhizobium</taxon>
    </lineage>
</organism>
<dbReference type="CDD" id="cd06582">
    <property type="entry name" value="TM_PBP1_LivH_like"/>
    <property type="match status" value="1"/>
</dbReference>
<evidence type="ECO:0000256" key="1">
    <source>
        <dbReference type="ARBA" id="ARBA00004651"/>
    </source>
</evidence>
<dbReference type="GO" id="GO:0006865">
    <property type="term" value="P:amino acid transport"/>
    <property type="evidence" value="ECO:0007669"/>
    <property type="project" value="UniProtKB-KW"/>
</dbReference>
<dbReference type="GO" id="GO:0022857">
    <property type="term" value="F:transmembrane transporter activity"/>
    <property type="evidence" value="ECO:0007669"/>
    <property type="project" value="InterPro"/>
</dbReference>
<comment type="caution">
    <text evidence="10">The sequence shown here is derived from an EMBL/GenBank/DDBJ whole genome shotgun (WGS) entry which is preliminary data.</text>
</comment>
<keyword evidence="4 9" id="KW-0812">Transmembrane</keyword>
<feature type="transmembrane region" description="Helical" evidence="9">
    <location>
        <begin position="195"/>
        <end position="221"/>
    </location>
</feature>
<evidence type="ECO:0000256" key="5">
    <source>
        <dbReference type="ARBA" id="ARBA00022970"/>
    </source>
</evidence>
<evidence type="ECO:0000256" key="8">
    <source>
        <dbReference type="ARBA" id="ARBA00037998"/>
    </source>
</evidence>